<evidence type="ECO:0000313" key="2">
    <source>
        <dbReference type="Proteomes" id="UP000601435"/>
    </source>
</evidence>
<feature type="non-terminal residue" evidence="1">
    <location>
        <position position="205"/>
    </location>
</feature>
<protein>
    <submittedName>
        <fullName evidence="1">Asl1 protein</fullName>
    </submittedName>
</protein>
<reference evidence="1" key="1">
    <citation type="submission" date="2021-02" db="EMBL/GenBank/DDBJ databases">
        <authorList>
            <person name="Dougan E. K."/>
            <person name="Rhodes N."/>
            <person name="Thang M."/>
            <person name="Chan C."/>
        </authorList>
    </citation>
    <scope>NUCLEOTIDE SEQUENCE</scope>
</reference>
<organism evidence="1 2">
    <name type="scientific">Symbiodinium necroappetens</name>
    <dbReference type="NCBI Taxonomy" id="1628268"/>
    <lineage>
        <taxon>Eukaryota</taxon>
        <taxon>Sar</taxon>
        <taxon>Alveolata</taxon>
        <taxon>Dinophyceae</taxon>
        <taxon>Suessiales</taxon>
        <taxon>Symbiodiniaceae</taxon>
        <taxon>Symbiodinium</taxon>
    </lineage>
</organism>
<dbReference type="Proteomes" id="UP000601435">
    <property type="component" value="Unassembled WGS sequence"/>
</dbReference>
<sequence>MDFSMPVALEKLAKLSHVSRLLVQIDTCSICQSSPLYCINPTEQGFGQVQESSQAKVFADFIQNEYFDRIKEAHAAFPINVEFVIPFQNEQSSPLSMLTALQAQLAPLQAAGRRFHLEGTVYPFWTPGSLWAPFDSAVTKGFMDFAQDLGFDGFVVAETGWPQQCSASNTRPPNLENMCRYWRSTLREVEALTAKGRLLAYHWKM</sequence>
<keyword evidence="2" id="KW-1185">Reference proteome</keyword>
<proteinExistence type="predicted"/>
<dbReference type="EMBL" id="CAJNJA010014406">
    <property type="protein sequence ID" value="CAE7341662.1"/>
    <property type="molecule type" value="Genomic_DNA"/>
</dbReference>
<dbReference type="SUPFAM" id="SSF51445">
    <property type="entry name" value="(Trans)glycosidases"/>
    <property type="match status" value="1"/>
</dbReference>
<dbReference type="InterPro" id="IPR017853">
    <property type="entry name" value="GH"/>
</dbReference>
<accession>A0A812P668</accession>
<comment type="caution">
    <text evidence="1">The sequence shown here is derived from an EMBL/GenBank/DDBJ whole genome shotgun (WGS) entry which is preliminary data.</text>
</comment>
<dbReference type="OrthoDB" id="443935at2759"/>
<evidence type="ECO:0000313" key="1">
    <source>
        <dbReference type="EMBL" id="CAE7341662.1"/>
    </source>
</evidence>
<name>A0A812P668_9DINO</name>
<gene>
    <name evidence="1" type="primary">asl1</name>
    <name evidence="1" type="ORF">SNEC2469_LOCUS8804</name>
</gene>
<dbReference type="AlphaFoldDB" id="A0A812P668"/>